<accession>A0A7S3CTP8</accession>
<proteinExistence type="predicted"/>
<gene>
    <name evidence="1" type="ORF">SRAS04492_LOCUS8849</name>
</gene>
<sequence>MPLKKCIIPREYLDNSVPPGFLDDVCLLPTFYQPETEQLKWATHQNIRKSIYFQAFRDIKYCEFKRLSKLKSSYPDATFQLGEVVKAEEAYFDKLIDKLTTREIERGGKLIDVYIMNVNRFKTDEYNEKDAVSMEKALLDVGKYKMKVFHMDDDEFRCNVYPQNMLDFMRHRWYTRRWFRLM</sequence>
<dbReference type="EMBL" id="HBIA01017845">
    <property type="protein sequence ID" value="CAE0237040.1"/>
    <property type="molecule type" value="Transcribed_RNA"/>
</dbReference>
<dbReference type="AlphaFoldDB" id="A0A7S3CTP8"/>
<organism evidence="1">
    <name type="scientific">Strombidium rassoulzadegani</name>
    <dbReference type="NCBI Taxonomy" id="1082188"/>
    <lineage>
        <taxon>Eukaryota</taxon>
        <taxon>Sar</taxon>
        <taxon>Alveolata</taxon>
        <taxon>Ciliophora</taxon>
        <taxon>Intramacronucleata</taxon>
        <taxon>Spirotrichea</taxon>
        <taxon>Oligotrichia</taxon>
        <taxon>Strombidiidae</taxon>
        <taxon>Strombidium</taxon>
    </lineage>
</organism>
<reference evidence="1" key="1">
    <citation type="submission" date="2021-01" db="EMBL/GenBank/DDBJ databases">
        <authorList>
            <person name="Corre E."/>
            <person name="Pelletier E."/>
            <person name="Niang G."/>
            <person name="Scheremetjew M."/>
            <person name="Finn R."/>
            <person name="Kale V."/>
            <person name="Holt S."/>
            <person name="Cochrane G."/>
            <person name="Meng A."/>
            <person name="Brown T."/>
            <person name="Cohen L."/>
        </authorList>
    </citation>
    <scope>NUCLEOTIDE SEQUENCE</scope>
    <source>
        <strain evidence="1">Ras09</strain>
    </source>
</reference>
<evidence type="ECO:0000313" key="1">
    <source>
        <dbReference type="EMBL" id="CAE0237040.1"/>
    </source>
</evidence>
<name>A0A7S3CTP8_9SPIT</name>
<protein>
    <submittedName>
        <fullName evidence="1">Uncharacterized protein</fullName>
    </submittedName>
</protein>